<dbReference type="AlphaFoldDB" id="A0A2H0XC94"/>
<dbReference type="SUPFAM" id="SSF53756">
    <property type="entry name" value="UDP-Glycosyltransferase/glycogen phosphorylase"/>
    <property type="match status" value="1"/>
</dbReference>
<dbReference type="Proteomes" id="UP000231252">
    <property type="component" value="Unassembled WGS sequence"/>
</dbReference>
<dbReference type="Pfam" id="PF00534">
    <property type="entry name" value="Glycos_transf_1"/>
    <property type="match status" value="1"/>
</dbReference>
<dbReference type="PANTHER" id="PTHR46401">
    <property type="entry name" value="GLYCOSYLTRANSFERASE WBBK-RELATED"/>
    <property type="match status" value="1"/>
</dbReference>
<accession>A0A2H0XC94</accession>
<proteinExistence type="predicted"/>
<dbReference type="InterPro" id="IPR001296">
    <property type="entry name" value="Glyco_trans_1"/>
</dbReference>
<dbReference type="GO" id="GO:0009103">
    <property type="term" value="P:lipopolysaccharide biosynthetic process"/>
    <property type="evidence" value="ECO:0007669"/>
    <property type="project" value="TreeGrafter"/>
</dbReference>
<organism evidence="3 4">
    <name type="scientific">candidate division WWE3 bacterium CG08_land_8_20_14_0_20_41_10</name>
    <dbReference type="NCBI Taxonomy" id="1975085"/>
    <lineage>
        <taxon>Bacteria</taxon>
        <taxon>Katanobacteria</taxon>
    </lineage>
</organism>
<evidence type="ECO:0000259" key="2">
    <source>
        <dbReference type="Pfam" id="PF00534"/>
    </source>
</evidence>
<dbReference type="GO" id="GO:0016757">
    <property type="term" value="F:glycosyltransferase activity"/>
    <property type="evidence" value="ECO:0007669"/>
    <property type="project" value="InterPro"/>
</dbReference>
<keyword evidence="1" id="KW-0808">Transferase</keyword>
<comment type="caution">
    <text evidence="3">The sequence shown here is derived from an EMBL/GenBank/DDBJ whole genome shotgun (WGS) entry which is preliminary data.</text>
</comment>
<dbReference type="CDD" id="cd03809">
    <property type="entry name" value="GT4_MtfB-like"/>
    <property type="match status" value="1"/>
</dbReference>
<protein>
    <recommendedName>
        <fullName evidence="2">Glycosyl transferase family 1 domain-containing protein</fullName>
    </recommendedName>
</protein>
<evidence type="ECO:0000256" key="1">
    <source>
        <dbReference type="ARBA" id="ARBA00022679"/>
    </source>
</evidence>
<evidence type="ECO:0000313" key="4">
    <source>
        <dbReference type="Proteomes" id="UP000231252"/>
    </source>
</evidence>
<feature type="domain" description="Glycosyl transferase family 1" evidence="2">
    <location>
        <begin position="184"/>
        <end position="308"/>
    </location>
</feature>
<gene>
    <name evidence="3" type="ORF">COT50_01390</name>
</gene>
<name>A0A2H0XC94_UNCKA</name>
<dbReference type="PANTHER" id="PTHR46401:SF2">
    <property type="entry name" value="GLYCOSYLTRANSFERASE WBBK-RELATED"/>
    <property type="match status" value="1"/>
</dbReference>
<dbReference type="EMBL" id="PEYU01000025">
    <property type="protein sequence ID" value="PIS22543.1"/>
    <property type="molecule type" value="Genomic_DNA"/>
</dbReference>
<evidence type="ECO:0000313" key="3">
    <source>
        <dbReference type="EMBL" id="PIS22543.1"/>
    </source>
</evidence>
<sequence>MLIGVDCSHLVEEGRTGTENYLYNLLKNLAVVDMENEYLMYFRTVPSKMFWDDICRRNILWRYTVIDSKVSWMQVGLARATFTDRLDRLLCTWHTLPVIHSPRTKIISVIHDFSCSILRSYPLYASLLLSYRLIGVSDYTYGGIVARVPWRKRSVYRQYEGVDLLKYRKSDSSSIDATRKKYMLDKPFFLSVGTLNPRKNLEKMISAFSLFSEEHEDARVDYVIVGKCAKGYRAIYDFAEKTRFSNRVRFLGCLDDREVVDLYSSALALLFVSKDEGFGLPILEAMACGCTVITSNIASMGEVSGDVAITAIFDDVESITNALRCTVDPDSQNLLTRKKFAGLERVKMFSWKQCAEFLKNIY</sequence>
<dbReference type="Gene3D" id="3.40.50.2000">
    <property type="entry name" value="Glycogen Phosphorylase B"/>
    <property type="match status" value="1"/>
</dbReference>
<reference evidence="4" key="1">
    <citation type="submission" date="2017-09" db="EMBL/GenBank/DDBJ databases">
        <title>Depth-based differentiation of microbial function through sediment-hosted aquifers and enrichment of novel symbionts in the deep terrestrial subsurface.</title>
        <authorList>
            <person name="Probst A.J."/>
            <person name="Ladd B."/>
            <person name="Jarett J.K."/>
            <person name="Geller-Mcgrath D.E."/>
            <person name="Sieber C.M.K."/>
            <person name="Emerson J.B."/>
            <person name="Anantharaman K."/>
            <person name="Thomas B.C."/>
            <person name="Malmstrom R."/>
            <person name="Stieglmeier M."/>
            <person name="Klingl A."/>
            <person name="Woyke T."/>
            <person name="Ryan C.M."/>
            <person name="Banfield J.F."/>
        </authorList>
    </citation>
    <scope>NUCLEOTIDE SEQUENCE [LARGE SCALE GENOMIC DNA]</scope>
</reference>